<protein>
    <recommendedName>
        <fullName evidence="2">Type II secretion system protein J</fullName>
    </recommendedName>
</protein>
<keyword evidence="3" id="KW-1133">Transmembrane helix</keyword>
<evidence type="ECO:0000256" key="1">
    <source>
        <dbReference type="ARBA" id="ARBA00011084"/>
    </source>
</evidence>
<dbReference type="InterPro" id="IPR012902">
    <property type="entry name" value="N_methyl_site"/>
</dbReference>
<dbReference type="InterPro" id="IPR045584">
    <property type="entry name" value="Pilin-like"/>
</dbReference>
<dbReference type="PROSITE" id="PS00409">
    <property type="entry name" value="PROKAR_NTER_METHYL"/>
    <property type="match status" value="1"/>
</dbReference>
<keyword evidence="3" id="KW-0812">Transmembrane</keyword>
<proteinExistence type="inferred from homology"/>
<reference evidence="4" key="1">
    <citation type="submission" date="2018-06" db="EMBL/GenBank/DDBJ databases">
        <authorList>
            <person name="Zhirakovskaya E."/>
        </authorList>
    </citation>
    <scope>NUCLEOTIDE SEQUENCE</scope>
</reference>
<dbReference type="Pfam" id="PF11612">
    <property type="entry name" value="T2SSJ"/>
    <property type="match status" value="1"/>
</dbReference>
<dbReference type="Pfam" id="PF07963">
    <property type="entry name" value="N_methyl"/>
    <property type="match status" value="1"/>
</dbReference>
<gene>
    <name evidence="4" type="ORF">MNBD_NITROSPINAE02-1580</name>
</gene>
<name>A0A3B1BXK6_9ZZZZ</name>
<sequence>MNSAREKKSGFTLLETLVAAAILSIVAVMVFGAFSGVMRASAGVNQRADITHTARFIARKLTEDINSASLLPHNEYGIFIGLERKIRTSQVDEIRFTNFGRSTLFTNAGSDQAEVAWFVISGKEPDMFILLRRENPFIMGEKPDEKRADLFEVTDRLRTIKVRYYVGATWVESFDSTTNKGLPKAVSVEFTLEDEDGHRITKRVIASAGGAL</sequence>
<comment type="similarity">
    <text evidence="1">Belongs to the GSP J family.</text>
</comment>
<organism evidence="4">
    <name type="scientific">hydrothermal vent metagenome</name>
    <dbReference type="NCBI Taxonomy" id="652676"/>
    <lineage>
        <taxon>unclassified sequences</taxon>
        <taxon>metagenomes</taxon>
        <taxon>ecological metagenomes</taxon>
    </lineage>
</organism>
<feature type="transmembrane region" description="Helical" evidence="3">
    <location>
        <begin position="12"/>
        <end position="34"/>
    </location>
</feature>
<dbReference type="NCBIfam" id="TIGR02532">
    <property type="entry name" value="IV_pilin_GFxxxE"/>
    <property type="match status" value="1"/>
</dbReference>
<dbReference type="SUPFAM" id="SSF54523">
    <property type="entry name" value="Pili subunits"/>
    <property type="match status" value="2"/>
</dbReference>
<evidence type="ECO:0000256" key="3">
    <source>
        <dbReference type="SAM" id="Phobius"/>
    </source>
</evidence>
<evidence type="ECO:0000313" key="4">
    <source>
        <dbReference type="EMBL" id="VAX17033.1"/>
    </source>
</evidence>
<evidence type="ECO:0000256" key="2">
    <source>
        <dbReference type="ARBA" id="ARBA00021539"/>
    </source>
</evidence>
<dbReference type="InterPro" id="IPR010055">
    <property type="entry name" value="T2SS_protein-GspJ"/>
</dbReference>
<keyword evidence="3" id="KW-0472">Membrane</keyword>
<accession>A0A3B1BXK6</accession>
<dbReference type="EMBL" id="UOGE01000017">
    <property type="protein sequence ID" value="VAX17033.1"/>
    <property type="molecule type" value="Genomic_DNA"/>
</dbReference>
<dbReference type="AlphaFoldDB" id="A0A3B1BXK6"/>